<dbReference type="RefSeq" id="XP_009218227.1">
    <property type="nucleotide sequence ID" value="XM_009219963.1"/>
</dbReference>
<dbReference type="GO" id="GO:0015369">
    <property type="term" value="F:calcium:proton antiporter activity"/>
    <property type="evidence" value="ECO:0007669"/>
    <property type="project" value="TreeGrafter"/>
</dbReference>
<organism evidence="11">
    <name type="scientific">Gaeumannomyces tritici (strain R3-111a-1)</name>
    <name type="common">Wheat and barley take-all root rot fungus</name>
    <name type="synonym">Gaeumannomyces graminis var. tritici</name>
    <dbReference type="NCBI Taxonomy" id="644352"/>
    <lineage>
        <taxon>Eukaryota</taxon>
        <taxon>Fungi</taxon>
        <taxon>Dikarya</taxon>
        <taxon>Ascomycota</taxon>
        <taxon>Pezizomycotina</taxon>
        <taxon>Sordariomycetes</taxon>
        <taxon>Sordariomycetidae</taxon>
        <taxon>Magnaporthales</taxon>
        <taxon>Magnaporthaceae</taxon>
        <taxon>Gaeumannomyces</taxon>
    </lineage>
</organism>
<evidence type="ECO:0000256" key="7">
    <source>
        <dbReference type="ARBA" id="ARBA00023136"/>
    </source>
</evidence>
<comment type="similarity">
    <text evidence="2">Belongs to the Ca(2+):cation antiporter (CaCA) (TC 2.A.19) family.</text>
</comment>
<evidence type="ECO:0000313" key="12">
    <source>
        <dbReference type="EnsemblFungi" id="EJT82218"/>
    </source>
</evidence>
<dbReference type="EMBL" id="GL385395">
    <property type="protein sequence ID" value="EJT82218.1"/>
    <property type="molecule type" value="Genomic_DNA"/>
</dbReference>
<keyword evidence="9" id="KW-0732">Signal</keyword>
<reference evidence="11" key="2">
    <citation type="submission" date="2010-07" db="EMBL/GenBank/DDBJ databases">
        <authorList>
            <consortium name="The Broad Institute Genome Sequencing Platform"/>
            <consortium name="Broad Institute Genome Sequencing Center for Infectious Disease"/>
            <person name="Ma L.-J."/>
            <person name="Dead R."/>
            <person name="Young S."/>
            <person name="Zeng Q."/>
            <person name="Koehrsen M."/>
            <person name="Alvarado L."/>
            <person name="Berlin A."/>
            <person name="Chapman S.B."/>
            <person name="Chen Z."/>
            <person name="Freedman E."/>
            <person name="Gellesch M."/>
            <person name="Goldberg J."/>
            <person name="Griggs A."/>
            <person name="Gujja S."/>
            <person name="Heilman E.R."/>
            <person name="Heiman D."/>
            <person name="Hepburn T."/>
            <person name="Howarth C."/>
            <person name="Jen D."/>
            <person name="Larson L."/>
            <person name="Mehta T."/>
            <person name="Neiman D."/>
            <person name="Pearson M."/>
            <person name="Roberts A."/>
            <person name="Saif S."/>
            <person name="Shea T."/>
            <person name="Shenoy N."/>
            <person name="Sisk P."/>
            <person name="Stolte C."/>
            <person name="Sykes S."/>
            <person name="Walk T."/>
            <person name="White J."/>
            <person name="Yandava C."/>
            <person name="Haas B."/>
            <person name="Nusbaum C."/>
            <person name="Birren B."/>
        </authorList>
    </citation>
    <scope>NUCLEOTIDE SEQUENCE</scope>
    <source>
        <strain evidence="11">R3-111a-1</strain>
    </source>
</reference>
<dbReference type="GO" id="GO:0000329">
    <property type="term" value="C:fungal-type vacuole membrane"/>
    <property type="evidence" value="ECO:0007669"/>
    <property type="project" value="TreeGrafter"/>
</dbReference>
<evidence type="ECO:0000256" key="4">
    <source>
        <dbReference type="ARBA" id="ARBA00022692"/>
    </source>
</evidence>
<keyword evidence="5 8" id="KW-1133">Transmembrane helix</keyword>
<keyword evidence="4 8" id="KW-0812">Transmembrane</keyword>
<dbReference type="PANTHER" id="PTHR31503">
    <property type="entry name" value="VACUOLAR CALCIUM ION TRANSPORTER"/>
    <property type="match status" value="1"/>
</dbReference>
<keyword evidence="13" id="KW-1185">Reference proteome</keyword>
<dbReference type="GeneID" id="20342650"/>
<reference evidence="13" key="1">
    <citation type="submission" date="2010-07" db="EMBL/GenBank/DDBJ databases">
        <title>The genome sequence of Gaeumannomyces graminis var. tritici strain R3-111a-1.</title>
        <authorList>
            <consortium name="The Broad Institute Genome Sequencing Platform"/>
            <person name="Ma L.-J."/>
            <person name="Dead R."/>
            <person name="Young S."/>
            <person name="Zeng Q."/>
            <person name="Koehrsen M."/>
            <person name="Alvarado L."/>
            <person name="Berlin A."/>
            <person name="Chapman S.B."/>
            <person name="Chen Z."/>
            <person name="Freedman E."/>
            <person name="Gellesch M."/>
            <person name="Goldberg J."/>
            <person name="Griggs A."/>
            <person name="Gujja S."/>
            <person name="Heilman E.R."/>
            <person name="Heiman D."/>
            <person name="Hepburn T."/>
            <person name="Howarth C."/>
            <person name="Jen D."/>
            <person name="Larson L."/>
            <person name="Mehta T."/>
            <person name="Neiman D."/>
            <person name="Pearson M."/>
            <person name="Roberts A."/>
            <person name="Saif S."/>
            <person name="Shea T."/>
            <person name="Shenoy N."/>
            <person name="Sisk P."/>
            <person name="Stolte C."/>
            <person name="Sykes S."/>
            <person name="Walk T."/>
            <person name="White J."/>
            <person name="Yandava C."/>
            <person name="Haas B."/>
            <person name="Nusbaum C."/>
            <person name="Birren B."/>
        </authorList>
    </citation>
    <scope>NUCLEOTIDE SEQUENCE [LARGE SCALE GENOMIC DNA]</scope>
    <source>
        <strain evidence="13">R3-111a-1</strain>
    </source>
</reference>
<dbReference type="InterPro" id="IPR044880">
    <property type="entry name" value="NCX_ion-bd_dom_sf"/>
</dbReference>
<accession>J3NLP2</accession>
<evidence type="ECO:0000256" key="1">
    <source>
        <dbReference type="ARBA" id="ARBA00004127"/>
    </source>
</evidence>
<dbReference type="Pfam" id="PF01699">
    <property type="entry name" value="Na_Ca_ex"/>
    <property type="match status" value="1"/>
</dbReference>
<proteinExistence type="inferred from homology"/>
<dbReference type="VEuPathDB" id="FungiDB:GGTG_02192"/>
<dbReference type="HOGENOM" id="CLU_008721_2_2_1"/>
<dbReference type="Gene3D" id="1.20.1420.30">
    <property type="entry name" value="NCX, central ion-binding region"/>
    <property type="match status" value="1"/>
</dbReference>
<evidence type="ECO:0000256" key="6">
    <source>
        <dbReference type="ARBA" id="ARBA00023065"/>
    </source>
</evidence>
<dbReference type="Proteomes" id="UP000006039">
    <property type="component" value="Unassembled WGS sequence"/>
</dbReference>
<dbReference type="PANTHER" id="PTHR31503:SF22">
    <property type="entry name" value="VACUOLAR CALCIUM ION TRANSPORTER"/>
    <property type="match status" value="1"/>
</dbReference>
<gene>
    <name evidence="12" type="primary">20342650</name>
    <name evidence="11" type="ORF">GGTG_02192</name>
</gene>
<name>J3NLP2_GAET3</name>
<feature type="domain" description="Sodium/calcium exchanger membrane region" evidence="10">
    <location>
        <begin position="80"/>
        <end position="222"/>
    </location>
</feature>
<dbReference type="InterPro" id="IPR004837">
    <property type="entry name" value="NaCa_Exmemb"/>
</dbReference>
<evidence type="ECO:0000256" key="2">
    <source>
        <dbReference type="ARBA" id="ARBA00008170"/>
    </source>
</evidence>
<dbReference type="GO" id="GO:0006874">
    <property type="term" value="P:intracellular calcium ion homeostasis"/>
    <property type="evidence" value="ECO:0007669"/>
    <property type="project" value="TreeGrafter"/>
</dbReference>
<dbReference type="AlphaFoldDB" id="J3NLP2"/>
<dbReference type="eggNOG" id="KOG1397">
    <property type="taxonomic scope" value="Eukaryota"/>
</dbReference>
<reference evidence="11" key="3">
    <citation type="submission" date="2010-09" db="EMBL/GenBank/DDBJ databases">
        <title>Annotation of Gaeumannomyces graminis var. tritici R3-111a-1.</title>
        <authorList>
            <consortium name="The Broad Institute Genome Sequencing Platform"/>
            <person name="Ma L.-J."/>
            <person name="Dead R."/>
            <person name="Young S.K."/>
            <person name="Zeng Q."/>
            <person name="Gargeya S."/>
            <person name="Fitzgerald M."/>
            <person name="Haas B."/>
            <person name="Abouelleil A."/>
            <person name="Alvarado L."/>
            <person name="Arachchi H.M."/>
            <person name="Berlin A."/>
            <person name="Brown A."/>
            <person name="Chapman S.B."/>
            <person name="Chen Z."/>
            <person name="Dunbar C."/>
            <person name="Freedman E."/>
            <person name="Gearin G."/>
            <person name="Gellesch M."/>
            <person name="Goldberg J."/>
            <person name="Griggs A."/>
            <person name="Gujja S."/>
            <person name="Heiman D."/>
            <person name="Howarth C."/>
            <person name="Larson L."/>
            <person name="Lui A."/>
            <person name="MacDonald P.J.P."/>
            <person name="Mehta T."/>
            <person name="Montmayeur A."/>
            <person name="Murphy C."/>
            <person name="Neiman D."/>
            <person name="Pearson M."/>
            <person name="Priest M."/>
            <person name="Roberts A."/>
            <person name="Saif S."/>
            <person name="Shea T."/>
            <person name="Shenoy N."/>
            <person name="Sisk P."/>
            <person name="Stolte C."/>
            <person name="Sykes S."/>
            <person name="Yandava C."/>
            <person name="Wortman J."/>
            <person name="Nusbaum C."/>
            <person name="Birren B."/>
        </authorList>
    </citation>
    <scope>NUCLEOTIDE SEQUENCE</scope>
    <source>
        <strain evidence="11">R3-111a-1</strain>
    </source>
</reference>
<dbReference type="STRING" id="644352.J3NLP2"/>
<reference evidence="12" key="4">
    <citation type="journal article" date="2015" name="G3 (Bethesda)">
        <title>Genome sequences of three phytopathogenic species of the Magnaporthaceae family of fungi.</title>
        <authorList>
            <person name="Okagaki L.H."/>
            <person name="Nunes C.C."/>
            <person name="Sailsbery J."/>
            <person name="Clay B."/>
            <person name="Brown D."/>
            <person name="John T."/>
            <person name="Oh Y."/>
            <person name="Young N."/>
            <person name="Fitzgerald M."/>
            <person name="Haas B.J."/>
            <person name="Zeng Q."/>
            <person name="Young S."/>
            <person name="Adiconis X."/>
            <person name="Fan L."/>
            <person name="Levin J.Z."/>
            <person name="Mitchell T.K."/>
            <person name="Okubara P.A."/>
            <person name="Farman M.L."/>
            <person name="Kohn L.M."/>
            <person name="Birren B."/>
            <person name="Ma L.-J."/>
            <person name="Dean R.A."/>
        </authorList>
    </citation>
    <scope>NUCLEOTIDE SEQUENCE</scope>
    <source>
        <strain evidence="12">R3-111a-1</strain>
    </source>
</reference>
<dbReference type="GO" id="GO:0012505">
    <property type="term" value="C:endomembrane system"/>
    <property type="evidence" value="ECO:0007669"/>
    <property type="project" value="UniProtKB-SubCell"/>
</dbReference>
<evidence type="ECO:0000259" key="10">
    <source>
        <dbReference type="Pfam" id="PF01699"/>
    </source>
</evidence>
<evidence type="ECO:0000256" key="9">
    <source>
        <dbReference type="SAM" id="SignalP"/>
    </source>
</evidence>
<evidence type="ECO:0000256" key="5">
    <source>
        <dbReference type="ARBA" id="ARBA00022989"/>
    </source>
</evidence>
<keyword evidence="7 8" id="KW-0472">Membrane</keyword>
<keyword evidence="6" id="KW-0406">Ion transport</keyword>
<protein>
    <recommendedName>
        <fullName evidence="10">Sodium/calcium exchanger membrane region domain-containing protein</fullName>
    </recommendedName>
</protein>
<keyword evidence="3" id="KW-0813">Transport</keyword>
<dbReference type="EnsemblFungi" id="EJT82218">
    <property type="protein sequence ID" value="EJT82218"/>
    <property type="gene ID" value="GGTG_02192"/>
</dbReference>
<feature type="transmembrane region" description="Helical" evidence="8">
    <location>
        <begin position="176"/>
        <end position="197"/>
    </location>
</feature>
<feature type="transmembrane region" description="Helical" evidence="8">
    <location>
        <begin position="204"/>
        <end position="224"/>
    </location>
</feature>
<evidence type="ECO:0000256" key="8">
    <source>
        <dbReference type="SAM" id="Phobius"/>
    </source>
</evidence>
<comment type="subcellular location">
    <subcellularLocation>
        <location evidence="1">Endomembrane system</location>
        <topology evidence="1">Multi-pass membrane protein</topology>
    </subcellularLocation>
</comment>
<reference evidence="12" key="5">
    <citation type="submission" date="2018-04" db="UniProtKB">
        <authorList>
            <consortium name="EnsemblFungi"/>
        </authorList>
    </citation>
    <scope>IDENTIFICATION</scope>
    <source>
        <strain evidence="12">R3-111a-1</strain>
    </source>
</reference>
<evidence type="ECO:0000256" key="3">
    <source>
        <dbReference type="ARBA" id="ARBA00022448"/>
    </source>
</evidence>
<evidence type="ECO:0000313" key="11">
    <source>
        <dbReference type="EMBL" id="EJT82218.1"/>
    </source>
</evidence>
<sequence length="236" mass="25527">MASLMLVLSAALVIPSALFAVSGRGPGEPDGYILTLSRAASIVLFVFYLVYLYFSVKSHRHLFTEEEAPDREPLHPVSAMTVLVAATVAVSVRSDCLVDSVDGFVANLNISKAFIGLIVVPIVGNAGEFASTVKWSMNDKLGLAISVIVGSTLQIALLVTPFMVMVGWVLQKDMSLKFNAFQTLTVALSVLVVNGLVRDGRTNYFEGCLLIVAYLIVAIVFFVYPEDIRTMMVEQG</sequence>
<feature type="chain" id="PRO_5015094221" description="Sodium/calcium exchanger membrane region domain-containing protein" evidence="9">
    <location>
        <begin position="21"/>
        <end position="236"/>
    </location>
</feature>
<dbReference type="OrthoDB" id="1699231at2759"/>
<feature type="transmembrane region" description="Helical" evidence="8">
    <location>
        <begin position="143"/>
        <end position="170"/>
    </location>
</feature>
<evidence type="ECO:0000313" key="13">
    <source>
        <dbReference type="Proteomes" id="UP000006039"/>
    </source>
</evidence>
<feature type="signal peptide" evidence="9">
    <location>
        <begin position="1"/>
        <end position="20"/>
    </location>
</feature>
<dbReference type="InterPro" id="IPR004713">
    <property type="entry name" value="CaH_exchang"/>
</dbReference>
<feature type="transmembrane region" description="Helical" evidence="8">
    <location>
        <begin position="36"/>
        <end position="54"/>
    </location>
</feature>